<evidence type="ECO:0000313" key="2">
    <source>
        <dbReference type="EMBL" id="KAJ8022947.1"/>
    </source>
</evidence>
<feature type="region of interest" description="Disordered" evidence="1">
    <location>
        <begin position="49"/>
        <end position="79"/>
    </location>
</feature>
<organism evidence="2 3">
    <name type="scientific">Holothuria leucospilota</name>
    <name type="common">Black long sea cucumber</name>
    <name type="synonym">Mertensiothuria leucospilota</name>
    <dbReference type="NCBI Taxonomy" id="206669"/>
    <lineage>
        <taxon>Eukaryota</taxon>
        <taxon>Metazoa</taxon>
        <taxon>Echinodermata</taxon>
        <taxon>Eleutherozoa</taxon>
        <taxon>Echinozoa</taxon>
        <taxon>Holothuroidea</taxon>
        <taxon>Aspidochirotacea</taxon>
        <taxon>Aspidochirotida</taxon>
        <taxon>Holothuriidae</taxon>
        <taxon>Holothuria</taxon>
    </lineage>
</organism>
<gene>
    <name evidence="2" type="ORF">HOLleu_37993</name>
</gene>
<dbReference type="AlphaFoldDB" id="A0A9Q0YMK8"/>
<proteinExistence type="predicted"/>
<protein>
    <submittedName>
        <fullName evidence="2">Uncharacterized protein</fullName>
    </submittedName>
</protein>
<evidence type="ECO:0000256" key="1">
    <source>
        <dbReference type="SAM" id="MobiDB-lite"/>
    </source>
</evidence>
<evidence type="ECO:0000313" key="3">
    <source>
        <dbReference type="Proteomes" id="UP001152320"/>
    </source>
</evidence>
<dbReference type="Proteomes" id="UP001152320">
    <property type="component" value="Chromosome 20"/>
</dbReference>
<sequence length="114" mass="13045">MVPKSPTETLLISPKIGKYSIPYHLFTDPQSIKWKGRICCKDGKNILKKSNRDGTDEWQAIPDWRNTPAEGQSSSPVQKLMSRRTQTLLPTMQALLQPKVVENVTKENVLRRQK</sequence>
<accession>A0A9Q0YMK8</accession>
<keyword evidence="3" id="KW-1185">Reference proteome</keyword>
<name>A0A9Q0YMK8_HOLLE</name>
<feature type="compositionally biased region" description="Polar residues" evidence="1">
    <location>
        <begin position="69"/>
        <end position="79"/>
    </location>
</feature>
<dbReference type="OrthoDB" id="8037975at2759"/>
<comment type="caution">
    <text evidence="2">The sequence shown here is derived from an EMBL/GenBank/DDBJ whole genome shotgun (WGS) entry which is preliminary data.</text>
</comment>
<dbReference type="EMBL" id="JAIZAY010000020">
    <property type="protein sequence ID" value="KAJ8022947.1"/>
    <property type="molecule type" value="Genomic_DNA"/>
</dbReference>
<reference evidence="2" key="1">
    <citation type="submission" date="2021-10" db="EMBL/GenBank/DDBJ databases">
        <title>Tropical sea cucumber genome reveals ecological adaptation and Cuvierian tubules defense mechanism.</title>
        <authorList>
            <person name="Chen T."/>
        </authorList>
    </citation>
    <scope>NUCLEOTIDE SEQUENCE</scope>
    <source>
        <strain evidence="2">Nanhai2018</strain>
        <tissue evidence="2">Muscle</tissue>
    </source>
</reference>